<sequence>MLQRKGPSVRRSSMEDFTSRMSRDRARNDGGYRADSCACDPGSRPLEPDAIHLAQTCRPRAVPSATACPEIASSRVRDILPRPPGLAIELADGAVLISRFSRRPLHCCAGTSWALLFWRW</sequence>
<reference evidence="2 3" key="1">
    <citation type="journal article" date="2013" name="Genome Biol.">
        <title>Comparative genomics of the core and accessory genomes of 48 Sinorhizobium strains comprising five genospecies.</title>
        <authorList>
            <person name="Sugawara M."/>
            <person name="Epstein B."/>
            <person name="Badgley B.D."/>
            <person name="Unno T."/>
            <person name="Xu L."/>
            <person name="Reese J."/>
            <person name="Gyaneshwar P."/>
            <person name="Denny R."/>
            <person name="Mudge J."/>
            <person name="Bharti A.K."/>
            <person name="Farmer A.D."/>
            <person name="May G.D."/>
            <person name="Woodward J.E."/>
            <person name="Medigue C."/>
            <person name="Vallenet D."/>
            <person name="Lajus A."/>
            <person name="Rouy Z."/>
            <person name="Martinez-Vaz B."/>
            <person name="Tiffin P."/>
            <person name="Young N.D."/>
            <person name="Sadowsky M.J."/>
        </authorList>
    </citation>
    <scope>NUCLEOTIDE SEQUENCE [LARGE SCALE GENOMIC DNA]</scope>
    <source>
        <strain evidence="2 3">N6B1</strain>
    </source>
</reference>
<name>A0AAW9TCQ3_RHIML</name>
<organism evidence="2 3">
    <name type="scientific">Rhizobium meliloti</name>
    <name type="common">Ensifer meliloti</name>
    <name type="synonym">Sinorhizobium meliloti</name>
    <dbReference type="NCBI Taxonomy" id="382"/>
    <lineage>
        <taxon>Bacteria</taxon>
        <taxon>Pseudomonadati</taxon>
        <taxon>Pseudomonadota</taxon>
        <taxon>Alphaproteobacteria</taxon>
        <taxon>Hyphomicrobiales</taxon>
        <taxon>Rhizobiaceae</taxon>
        <taxon>Sinorhizobium/Ensifer group</taxon>
        <taxon>Sinorhizobium</taxon>
    </lineage>
</organism>
<comment type="caution">
    <text evidence="2">The sequence shown here is derived from an EMBL/GenBank/DDBJ whole genome shotgun (WGS) entry which is preliminary data.</text>
</comment>
<evidence type="ECO:0000313" key="2">
    <source>
        <dbReference type="EMBL" id="MQW31643.1"/>
    </source>
</evidence>
<dbReference type="Proteomes" id="UP000429484">
    <property type="component" value="Unassembled WGS sequence"/>
</dbReference>
<accession>A0AAW9TCQ3</accession>
<evidence type="ECO:0000256" key="1">
    <source>
        <dbReference type="SAM" id="MobiDB-lite"/>
    </source>
</evidence>
<proteinExistence type="predicted"/>
<dbReference type="EMBL" id="WISR01000022">
    <property type="protein sequence ID" value="MQW31643.1"/>
    <property type="molecule type" value="Genomic_DNA"/>
</dbReference>
<feature type="compositionally biased region" description="Basic and acidic residues" evidence="1">
    <location>
        <begin position="12"/>
        <end position="32"/>
    </location>
</feature>
<gene>
    <name evidence="2" type="ORF">GHK53_01880</name>
</gene>
<dbReference type="AlphaFoldDB" id="A0AAW9TCQ3"/>
<protein>
    <submittedName>
        <fullName evidence="2">Uncharacterized protein</fullName>
    </submittedName>
</protein>
<evidence type="ECO:0000313" key="3">
    <source>
        <dbReference type="Proteomes" id="UP000429484"/>
    </source>
</evidence>
<feature type="region of interest" description="Disordered" evidence="1">
    <location>
        <begin position="1"/>
        <end position="34"/>
    </location>
</feature>